<dbReference type="GO" id="GO:0046872">
    <property type="term" value="F:metal ion binding"/>
    <property type="evidence" value="ECO:0007669"/>
    <property type="project" value="InterPro"/>
</dbReference>
<name>A0A546Y0M0_AGRTU</name>
<dbReference type="AlphaFoldDB" id="A0A546Y0M0"/>
<evidence type="ECO:0000259" key="1">
    <source>
        <dbReference type="Pfam" id="PF02655"/>
    </source>
</evidence>
<protein>
    <submittedName>
        <fullName evidence="2">ATP-grasp domain-containing protein</fullName>
    </submittedName>
</protein>
<feature type="domain" description="ATP-grasp fold PylC-type" evidence="1">
    <location>
        <begin position="117"/>
        <end position="276"/>
    </location>
</feature>
<evidence type="ECO:0000313" key="3">
    <source>
        <dbReference type="Proteomes" id="UP000317023"/>
    </source>
</evidence>
<comment type="caution">
    <text evidence="2">The sequence shown here is derived from an EMBL/GenBank/DDBJ whole genome shotgun (WGS) entry which is preliminary data.</text>
</comment>
<proteinExistence type="predicted"/>
<dbReference type="RefSeq" id="WP_142857480.1">
    <property type="nucleotide sequence ID" value="NZ_SGOE01000003.1"/>
</dbReference>
<dbReference type="Gene3D" id="3.30.470.20">
    <property type="entry name" value="ATP-grasp fold, B domain"/>
    <property type="match status" value="1"/>
</dbReference>
<dbReference type="Pfam" id="PF02655">
    <property type="entry name" value="ATP-grasp_3"/>
    <property type="match status" value="1"/>
</dbReference>
<reference evidence="2 3" key="1">
    <citation type="journal article" date="2019" name="Appl. Microbiol. Biotechnol.">
        <title>Differential efficiency of wild type rhizogenic strains for rol gene transformation of plants.</title>
        <authorList>
            <person name="Desmet S."/>
            <person name="De Keyser E."/>
            <person name="Van Vaerenbergh J."/>
            <person name="Baeyen S."/>
            <person name="Van Huylenbroeck J."/>
            <person name="Geelen D."/>
            <person name="Dhooghe E."/>
        </authorList>
    </citation>
    <scope>NUCLEOTIDE SEQUENCE [LARGE SCALE GENOMIC DNA]</scope>
    <source>
        <strain evidence="2 3">MAFF210266</strain>
    </source>
</reference>
<sequence length="389" mass="43505">MKNSSLNILITGARAPVALHLARLFHYAGHRAVLADTPAYPIAAASRACTAYRRLPAPRFAPDAYLERLTTVIRDEHIDLVIPTCEEIFYLGQIWRDHKMTTHLFAPAMDLLACVHHKYNFIRLTETLGLAVPNTILLQSQDDLRAMRSRSRQFVFKPVWSRFASHVLLCPQPHILDKISPTITAPWVAQEFIDGDEISVYAVANKGTLKALSSYRSIFRAGKGAGVCFRPVEDFAARSFVQTFVSGTNWTGQISFDLMQTREGGILPLECNPRATSGVHFFTQPKEFANAFLASGKEVFPDFVGMQGVKLAVWLFGLPQALKTGNIQKFCRSLHDTLELLDWPDDSGPRKAQMRALREVACIAIKQRISLQKASTHDIEWNGPNQSSI</sequence>
<gene>
    <name evidence="2" type="ORF">EXN61_15420</name>
</gene>
<evidence type="ECO:0000313" key="2">
    <source>
        <dbReference type="EMBL" id="TRB06550.1"/>
    </source>
</evidence>
<accession>A0A546Y0M0</accession>
<dbReference type="GO" id="GO:0005524">
    <property type="term" value="F:ATP binding"/>
    <property type="evidence" value="ECO:0007669"/>
    <property type="project" value="InterPro"/>
</dbReference>
<dbReference type="EMBL" id="SGOE01000003">
    <property type="protein sequence ID" value="TRB06550.1"/>
    <property type="molecule type" value="Genomic_DNA"/>
</dbReference>
<dbReference type="SUPFAM" id="SSF56059">
    <property type="entry name" value="Glutathione synthetase ATP-binding domain-like"/>
    <property type="match status" value="1"/>
</dbReference>
<dbReference type="InterPro" id="IPR003806">
    <property type="entry name" value="ATP-grasp_PylC-type"/>
</dbReference>
<dbReference type="Gene3D" id="3.40.50.20">
    <property type="match status" value="1"/>
</dbReference>
<organism evidence="2 3">
    <name type="scientific">Agrobacterium tumefaciens</name>
    <dbReference type="NCBI Taxonomy" id="358"/>
    <lineage>
        <taxon>Bacteria</taxon>
        <taxon>Pseudomonadati</taxon>
        <taxon>Pseudomonadota</taxon>
        <taxon>Alphaproteobacteria</taxon>
        <taxon>Hyphomicrobiales</taxon>
        <taxon>Rhizobiaceae</taxon>
        <taxon>Rhizobium/Agrobacterium group</taxon>
        <taxon>Agrobacterium</taxon>
        <taxon>Agrobacterium tumefaciens complex</taxon>
    </lineage>
</organism>
<dbReference type="Proteomes" id="UP000317023">
    <property type="component" value="Unassembled WGS sequence"/>
</dbReference>